<feature type="domain" description="Major facilitator superfamily (MFS) profile" evidence="10">
    <location>
        <begin position="83"/>
        <end position="511"/>
    </location>
</feature>
<dbReference type="AlphaFoldDB" id="A0AA38RNN0"/>
<dbReference type="CDD" id="cd17323">
    <property type="entry name" value="MFS_Tpo1_MDR_like"/>
    <property type="match status" value="1"/>
</dbReference>
<organism evidence="11 12">
    <name type="scientific">Pleurostoma richardsiae</name>
    <dbReference type="NCBI Taxonomy" id="41990"/>
    <lineage>
        <taxon>Eukaryota</taxon>
        <taxon>Fungi</taxon>
        <taxon>Dikarya</taxon>
        <taxon>Ascomycota</taxon>
        <taxon>Pezizomycotina</taxon>
        <taxon>Sordariomycetes</taxon>
        <taxon>Sordariomycetidae</taxon>
        <taxon>Calosphaeriales</taxon>
        <taxon>Pleurostomataceae</taxon>
        <taxon>Pleurostoma</taxon>
    </lineage>
</organism>
<dbReference type="PROSITE" id="PS50850">
    <property type="entry name" value="MFS"/>
    <property type="match status" value="1"/>
</dbReference>
<dbReference type="GO" id="GO:0005886">
    <property type="term" value="C:plasma membrane"/>
    <property type="evidence" value="ECO:0007669"/>
    <property type="project" value="UniProtKB-SubCell"/>
</dbReference>
<keyword evidence="7 9" id="KW-0472">Membrane</keyword>
<feature type="transmembrane region" description="Helical" evidence="9">
    <location>
        <begin position="391"/>
        <end position="410"/>
    </location>
</feature>
<feature type="transmembrane region" description="Helical" evidence="9">
    <location>
        <begin position="351"/>
        <end position="370"/>
    </location>
</feature>
<feature type="transmembrane region" description="Helical" evidence="9">
    <location>
        <begin position="485"/>
        <end position="507"/>
    </location>
</feature>
<evidence type="ECO:0000256" key="2">
    <source>
        <dbReference type="ARBA" id="ARBA00004236"/>
    </source>
</evidence>
<dbReference type="Pfam" id="PF07690">
    <property type="entry name" value="MFS_1"/>
    <property type="match status" value="1"/>
</dbReference>
<accession>A0AA38RNN0</accession>
<dbReference type="Gene3D" id="1.20.1250.20">
    <property type="entry name" value="MFS general substrate transporter like domains"/>
    <property type="match status" value="1"/>
</dbReference>
<name>A0AA38RNN0_9PEZI</name>
<feature type="transmembrane region" description="Helical" evidence="9">
    <location>
        <begin position="422"/>
        <end position="444"/>
    </location>
</feature>
<keyword evidence="4" id="KW-1003">Cell membrane</keyword>
<dbReference type="InterPro" id="IPR036259">
    <property type="entry name" value="MFS_trans_sf"/>
</dbReference>
<feature type="transmembrane region" description="Helical" evidence="9">
    <location>
        <begin position="81"/>
        <end position="102"/>
    </location>
</feature>
<evidence type="ECO:0000256" key="5">
    <source>
        <dbReference type="ARBA" id="ARBA00022692"/>
    </source>
</evidence>
<keyword evidence="5 9" id="KW-0812">Transmembrane</keyword>
<dbReference type="Proteomes" id="UP001174694">
    <property type="component" value="Unassembled WGS sequence"/>
</dbReference>
<feature type="transmembrane region" description="Helical" evidence="9">
    <location>
        <begin position="306"/>
        <end position="331"/>
    </location>
</feature>
<sequence>MSTEKHKGIETPSMSGREGELEPASGCDGETIAERDGDVETAAGATPEASGSSPSAIYDGLDWDGPDDPDNPMNWPHPKRVAQIIIIALNLLLANLAATMFAPGAAQVMAQFSVSSATVGSLTVSIYILGFAVGPLVWGPLSELYGRLPVYAVSGLMFAAFIVGTAFANSLGAFLVLRLLSGSSGAAALACSGGTLADVIPPQQRGKWMALFVLGPILGPTIGPIMGGFISEDVGWRWVFRVLAIACGALFIPSVFYLRETYGPVILRRRELQRRKAKGDGAAAPALKQKDATAKLWRGVERPFKLLLLSPLVTFMSLYGAFYFGLLFLLFTTFSTVFRGQYGFSTGTAGLAYIGMGVGMLSGVISQARFSDRIMKQRAAKNGRSKPEDRLPLMAYMAPVTPIGMFWYGWSANEHTHWIVPILGTFFVGVGFTFALMPTMVYLVDCFGAEAAASALAANTVLRSFAGAFLPLAGPPMYDALGLGWGNSLLGFLALALIPIPWIFTLYGEKIRLSRKVTL</sequence>
<keyword evidence="6 9" id="KW-1133">Transmembrane helix</keyword>
<dbReference type="GO" id="GO:0022857">
    <property type="term" value="F:transmembrane transporter activity"/>
    <property type="evidence" value="ECO:0007669"/>
    <property type="project" value="InterPro"/>
</dbReference>
<evidence type="ECO:0000313" key="11">
    <source>
        <dbReference type="EMBL" id="KAJ9145091.1"/>
    </source>
</evidence>
<dbReference type="InterPro" id="IPR011701">
    <property type="entry name" value="MFS"/>
</dbReference>
<keyword evidence="12" id="KW-1185">Reference proteome</keyword>
<feature type="transmembrane region" description="Helical" evidence="9">
    <location>
        <begin position="238"/>
        <end position="258"/>
    </location>
</feature>
<reference evidence="11" key="1">
    <citation type="submission" date="2022-07" db="EMBL/GenBank/DDBJ databases">
        <title>Fungi with potential for degradation of polypropylene.</title>
        <authorList>
            <person name="Gostincar C."/>
        </authorList>
    </citation>
    <scope>NUCLEOTIDE SEQUENCE</scope>
    <source>
        <strain evidence="11">EXF-13308</strain>
    </source>
</reference>
<dbReference type="SUPFAM" id="SSF103473">
    <property type="entry name" value="MFS general substrate transporter"/>
    <property type="match status" value="1"/>
</dbReference>
<proteinExistence type="inferred from homology"/>
<evidence type="ECO:0000313" key="12">
    <source>
        <dbReference type="Proteomes" id="UP001174694"/>
    </source>
</evidence>
<comment type="subcellular location">
    <subcellularLocation>
        <location evidence="2">Cell membrane</location>
    </subcellularLocation>
    <subcellularLocation>
        <location evidence="1">Membrane</location>
        <topology evidence="1">Multi-pass membrane protein</topology>
    </subcellularLocation>
</comment>
<feature type="transmembrane region" description="Helical" evidence="9">
    <location>
        <begin position="150"/>
        <end position="168"/>
    </location>
</feature>
<feature type="transmembrane region" description="Helical" evidence="9">
    <location>
        <begin position="208"/>
        <end position="226"/>
    </location>
</feature>
<comment type="similarity">
    <text evidence="3">Belongs to the major facilitator superfamily.</text>
</comment>
<dbReference type="InterPro" id="IPR020846">
    <property type="entry name" value="MFS_dom"/>
</dbReference>
<gene>
    <name evidence="11" type="ORF">NKR23_g5645</name>
</gene>
<evidence type="ECO:0000256" key="8">
    <source>
        <dbReference type="SAM" id="MobiDB-lite"/>
    </source>
</evidence>
<feature type="region of interest" description="Disordered" evidence="8">
    <location>
        <begin position="1"/>
        <end position="75"/>
    </location>
</feature>
<evidence type="ECO:0000256" key="9">
    <source>
        <dbReference type="SAM" id="Phobius"/>
    </source>
</evidence>
<feature type="compositionally biased region" description="Acidic residues" evidence="8">
    <location>
        <begin position="61"/>
        <end position="70"/>
    </location>
</feature>
<evidence type="ECO:0000259" key="10">
    <source>
        <dbReference type="PROSITE" id="PS50850"/>
    </source>
</evidence>
<evidence type="ECO:0000256" key="7">
    <source>
        <dbReference type="ARBA" id="ARBA00023136"/>
    </source>
</evidence>
<feature type="transmembrane region" description="Helical" evidence="9">
    <location>
        <begin position="114"/>
        <end position="138"/>
    </location>
</feature>
<comment type="caution">
    <text evidence="11">The sequence shown here is derived from an EMBL/GenBank/DDBJ whole genome shotgun (WGS) entry which is preliminary data.</text>
</comment>
<evidence type="ECO:0000256" key="6">
    <source>
        <dbReference type="ARBA" id="ARBA00022989"/>
    </source>
</evidence>
<dbReference type="FunFam" id="1.20.1250.20:FF:000082">
    <property type="entry name" value="MFS multidrug transporter, putative"/>
    <property type="match status" value="1"/>
</dbReference>
<feature type="transmembrane region" description="Helical" evidence="9">
    <location>
        <begin position="451"/>
        <end position="473"/>
    </location>
</feature>
<feature type="transmembrane region" description="Helical" evidence="9">
    <location>
        <begin position="174"/>
        <end position="196"/>
    </location>
</feature>
<evidence type="ECO:0000256" key="4">
    <source>
        <dbReference type="ARBA" id="ARBA00022475"/>
    </source>
</evidence>
<dbReference type="PANTHER" id="PTHR23502:SF68">
    <property type="entry name" value="MULTIDRUG TRANSPORTER, PUTATIVE (AFU_ORTHOLOGUE AFUA_3G01120)-RELATED"/>
    <property type="match status" value="1"/>
</dbReference>
<dbReference type="PANTHER" id="PTHR23502">
    <property type="entry name" value="MAJOR FACILITATOR SUPERFAMILY"/>
    <property type="match status" value="1"/>
</dbReference>
<dbReference type="EMBL" id="JANBVO010000015">
    <property type="protein sequence ID" value="KAJ9145091.1"/>
    <property type="molecule type" value="Genomic_DNA"/>
</dbReference>
<evidence type="ECO:0000256" key="3">
    <source>
        <dbReference type="ARBA" id="ARBA00008335"/>
    </source>
</evidence>
<protein>
    <submittedName>
        <fullName evidence="11">Major facilitator superfamily</fullName>
    </submittedName>
</protein>
<evidence type="ECO:0000256" key="1">
    <source>
        <dbReference type="ARBA" id="ARBA00004141"/>
    </source>
</evidence>